<evidence type="ECO:0000256" key="2">
    <source>
        <dbReference type="SAM" id="Phobius"/>
    </source>
</evidence>
<feature type="transmembrane region" description="Helical" evidence="2">
    <location>
        <begin position="176"/>
        <end position="199"/>
    </location>
</feature>
<dbReference type="Pfam" id="PF20684">
    <property type="entry name" value="Fung_rhodopsin"/>
    <property type="match status" value="1"/>
</dbReference>
<reference evidence="4" key="1">
    <citation type="journal article" date="2020" name="Stud. Mycol.">
        <title>101 Dothideomycetes genomes: a test case for predicting lifestyles and emergence of pathogens.</title>
        <authorList>
            <person name="Haridas S."/>
            <person name="Albert R."/>
            <person name="Binder M."/>
            <person name="Bloem J."/>
            <person name="Labutti K."/>
            <person name="Salamov A."/>
            <person name="Andreopoulos B."/>
            <person name="Baker S."/>
            <person name="Barry K."/>
            <person name="Bills G."/>
            <person name="Bluhm B."/>
            <person name="Cannon C."/>
            <person name="Castanera R."/>
            <person name="Culley D."/>
            <person name="Daum C."/>
            <person name="Ezra D."/>
            <person name="Gonzalez J."/>
            <person name="Henrissat B."/>
            <person name="Kuo A."/>
            <person name="Liang C."/>
            <person name="Lipzen A."/>
            <person name="Lutzoni F."/>
            <person name="Magnuson J."/>
            <person name="Mondo S."/>
            <person name="Nolan M."/>
            <person name="Ohm R."/>
            <person name="Pangilinan J."/>
            <person name="Park H.-J."/>
            <person name="Ramirez L."/>
            <person name="Alfaro M."/>
            <person name="Sun H."/>
            <person name="Tritt A."/>
            <person name="Yoshinaga Y."/>
            <person name="Zwiers L.-H."/>
            <person name="Turgeon B."/>
            <person name="Goodwin S."/>
            <person name="Spatafora J."/>
            <person name="Crous P."/>
            <person name="Grigoriev I."/>
        </authorList>
    </citation>
    <scope>NUCLEOTIDE SEQUENCE</scope>
    <source>
        <strain evidence="4">CBS 109.77</strain>
    </source>
</reference>
<feature type="transmembrane region" description="Helical" evidence="2">
    <location>
        <begin position="100"/>
        <end position="121"/>
    </location>
</feature>
<feature type="compositionally biased region" description="Polar residues" evidence="1">
    <location>
        <begin position="323"/>
        <end position="333"/>
    </location>
</feature>
<feature type="region of interest" description="Disordered" evidence="1">
    <location>
        <begin position="316"/>
        <end position="357"/>
    </location>
</feature>
<organism evidence="4 5">
    <name type="scientific">Melanomma pulvis-pyrius CBS 109.77</name>
    <dbReference type="NCBI Taxonomy" id="1314802"/>
    <lineage>
        <taxon>Eukaryota</taxon>
        <taxon>Fungi</taxon>
        <taxon>Dikarya</taxon>
        <taxon>Ascomycota</taxon>
        <taxon>Pezizomycotina</taxon>
        <taxon>Dothideomycetes</taxon>
        <taxon>Pleosporomycetidae</taxon>
        <taxon>Pleosporales</taxon>
        <taxon>Melanommataceae</taxon>
        <taxon>Melanomma</taxon>
    </lineage>
</organism>
<name>A0A6A6XHJ4_9PLEO</name>
<keyword evidence="2" id="KW-1133">Transmembrane helix</keyword>
<dbReference type="OrthoDB" id="3918601at2759"/>
<evidence type="ECO:0000313" key="4">
    <source>
        <dbReference type="EMBL" id="KAF2795956.1"/>
    </source>
</evidence>
<evidence type="ECO:0000313" key="5">
    <source>
        <dbReference type="Proteomes" id="UP000799757"/>
    </source>
</evidence>
<keyword evidence="2" id="KW-0812">Transmembrane</keyword>
<sequence length="383" mass="42046">MASPTLADDNRFARFNDEDHSAPMWIASILAIVFAYLIMAIRLLFVKWNMYGFDDVVLTMAHLLGLGMWASLFSSLDNGLGQALKLLDATQISHMNQAYFASRILLFLALSLSKCSVLIFIQGIFSHMDHVRLVVNVTIGVVVLWGVAGALAVSIGSSPDTIVGDHEASHRVNDVIRLRVITVIDVITEVVIFLLPLIPLLKLQMPWRRKFLVMIAFSFRIPNIVSSIMHLSRYTEFVDDGRGISISGPVVWQNILLSYSLMSATIPALKGFMASFITGGMGYTNDMSGGGGSSGNSNSYRMLTLNSEGRVKDKMTLLPEGNPKSTALVTSIPRTPEDSARSGTTRRTTQTQCPAENVQETESIASHGSQKTIMRKDWGITRA</sequence>
<dbReference type="Proteomes" id="UP000799757">
    <property type="component" value="Unassembled WGS sequence"/>
</dbReference>
<keyword evidence="2" id="KW-0472">Membrane</keyword>
<dbReference type="PANTHER" id="PTHR39614">
    <property type="entry name" value="INTEGRAL MEMBRANE PROTEIN"/>
    <property type="match status" value="1"/>
</dbReference>
<protein>
    <recommendedName>
        <fullName evidence="3">Rhodopsin domain-containing protein</fullName>
    </recommendedName>
</protein>
<feature type="transmembrane region" description="Helical" evidence="2">
    <location>
        <begin position="251"/>
        <end position="269"/>
    </location>
</feature>
<feature type="transmembrane region" description="Helical" evidence="2">
    <location>
        <begin position="57"/>
        <end position="76"/>
    </location>
</feature>
<feature type="transmembrane region" description="Helical" evidence="2">
    <location>
        <begin position="24"/>
        <end position="45"/>
    </location>
</feature>
<dbReference type="PANTHER" id="PTHR39614:SF2">
    <property type="entry name" value="INTEGRAL MEMBRANE PROTEIN"/>
    <property type="match status" value="1"/>
</dbReference>
<gene>
    <name evidence="4" type="ORF">K505DRAFT_5699</name>
</gene>
<feature type="transmembrane region" description="Helical" evidence="2">
    <location>
        <begin position="133"/>
        <end position="156"/>
    </location>
</feature>
<keyword evidence="5" id="KW-1185">Reference proteome</keyword>
<dbReference type="InterPro" id="IPR049326">
    <property type="entry name" value="Rhodopsin_dom_fungi"/>
</dbReference>
<accession>A0A6A6XHJ4</accession>
<evidence type="ECO:0000256" key="1">
    <source>
        <dbReference type="SAM" id="MobiDB-lite"/>
    </source>
</evidence>
<feature type="transmembrane region" description="Helical" evidence="2">
    <location>
        <begin position="211"/>
        <end position="231"/>
    </location>
</feature>
<dbReference type="AlphaFoldDB" id="A0A6A6XHJ4"/>
<proteinExistence type="predicted"/>
<dbReference type="EMBL" id="MU001843">
    <property type="protein sequence ID" value="KAF2795956.1"/>
    <property type="molecule type" value="Genomic_DNA"/>
</dbReference>
<feature type="domain" description="Rhodopsin" evidence="3">
    <location>
        <begin position="48"/>
        <end position="273"/>
    </location>
</feature>
<evidence type="ECO:0000259" key="3">
    <source>
        <dbReference type="Pfam" id="PF20684"/>
    </source>
</evidence>